<feature type="domain" description="NmrA-like" evidence="1">
    <location>
        <begin position="2"/>
        <end position="286"/>
    </location>
</feature>
<dbReference type="EC" id="1.6.5.2" evidence="2"/>
<evidence type="ECO:0000259" key="1">
    <source>
        <dbReference type="Pfam" id="PF05368"/>
    </source>
</evidence>
<dbReference type="Proteomes" id="UP001574170">
    <property type="component" value="Unassembled WGS sequence"/>
</dbReference>
<sequence length="292" mass="31748">MNTKILITGATGNFGRSTIDFLLNKGIAANTISALVRDEAKASDLAAKGINLKIGDYDNYDSLLSAFQGIDKLLLVSGTDLVNRSKQQLNAVKAAKEAGVKHILYTSFERKNETKTSPIAFLAQSHIDTDNAIKTSGINYTIFRNNLYLDVLPMFLGEKVLEQGIFFPAGEGQAAYVSRNDLAEAAANVLSSAGHENKEYATNNVENYSMQNVADTLSEITNSTVSYTSPSAEVYSDVLTKAGVPGEYIGMFVGFAEAIKQGEFYTESSDLEKLLDRKPTTLANFLKEVYSK</sequence>
<dbReference type="InterPro" id="IPR052718">
    <property type="entry name" value="NmrA-type_oxidoreductase"/>
</dbReference>
<dbReference type="PANTHER" id="PTHR47129">
    <property type="entry name" value="QUINONE OXIDOREDUCTASE 2"/>
    <property type="match status" value="1"/>
</dbReference>
<dbReference type="RefSeq" id="WP_373390642.1">
    <property type="nucleotide sequence ID" value="NZ_JBCFQJ010000005.1"/>
</dbReference>
<name>A0ABV4TJJ1_9FLAO</name>
<proteinExistence type="predicted"/>
<keyword evidence="3" id="KW-1185">Reference proteome</keyword>
<dbReference type="SUPFAM" id="SSF51735">
    <property type="entry name" value="NAD(P)-binding Rossmann-fold domains"/>
    <property type="match status" value="1"/>
</dbReference>
<keyword evidence="2" id="KW-0560">Oxidoreductase</keyword>
<accession>A0ABV4TJJ1</accession>
<dbReference type="Gene3D" id="3.90.25.10">
    <property type="entry name" value="UDP-galactose 4-epimerase, domain 1"/>
    <property type="match status" value="1"/>
</dbReference>
<gene>
    <name evidence="2" type="ORF">AAGV33_03900</name>
</gene>
<organism evidence="2 3">
    <name type="scientific">Flavobacterium magnesitis</name>
    <dbReference type="NCBI Taxonomy" id="3138077"/>
    <lineage>
        <taxon>Bacteria</taxon>
        <taxon>Pseudomonadati</taxon>
        <taxon>Bacteroidota</taxon>
        <taxon>Flavobacteriia</taxon>
        <taxon>Flavobacteriales</taxon>
        <taxon>Flavobacteriaceae</taxon>
        <taxon>Flavobacterium</taxon>
    </lineage>
</organism>
<protein>
    <submittedName>
        <fullName evidence="2">SDR family oxidoreductase</fullName>
        <ecNumber evidence="2">1.6.5.2</ecNumber>
    </submittedName>
</protein>
<dbReference type="GO" id="GO:0003955">
    <property type="term" value="F:NAD(P)H dehydrogenase (quinone) activity"/>
    <property type="evidence" value="ECO:0007669"/>
    <property type="project" value="UniProtKB-EC"/>
</dbReference>
<reference evidence="2 3" key="1">
    <citation type="submission" date="2024-04" db="EMBL/GenBank/DDBJ databases">
        <title>New Clade of Flavobacterium.</title>
        <authorList>
            <person name="Matos L."/>
            <person name="Proenca D.N."/>
            <person name="Fransisco R.M."/>
            <person name="Chung A.P."/>
            <person name="Maccario L."/>
            <person name="Sorensen S.J."/>
            <person name="Morais P.V."/>
        </authorList>
    </citation>
    <scope>NUCLEOTIDE SEQUENCE [LARGE SCALE GENOMIC DNA]</scope>
    <source>
        <strain evidence="2 3">FBOR7N2.3</strain>
    </source>
</reference>
<dbReference type="EMBL" id="JBCFQK010000003">
    <property type="protein sequence ID" value="MFA9193537.1"/>
    <property type="molecule type" value="Genomic_DNA"/>
</dbReference>
<dbReference type="PANTHER" id="PTHR47129:SF1">
    <property type="entry name" value="NMRA-LIKE DOMAIN-CONTAINING PROTEIN"/>
    <property type="match status" value="1"/>
</dbReference>
<dbReference type="InterPro" id="IPR008030">
    <property type="entry name" value="NmrA-like"/>
</dbReference>
<dbReference type="InterPro" id="IPR036291">
    <property type="entry name" value="NAD(P)-bd_dom_sf"/>
</dbReference>
<dbReference type="CDD" id="cd05269">
    <property type="entry name" value="TMR_SDR_a"/>
    <property type="match status" value="1"/>
</dbReference>
<evidence type="ECO:0000313" key="3">
    <source>
        <dbReference type="Proteomes" id="UP001574170"/>
    </source>
</evidence>
<dbReference type="Gene3D" id="3.40.50.720">
    <property type="entry name" value="NAD(P)-binding Rossmann-like Domain"/>
    <property type="match status" value="1"/>
</dbReference>
<comment type="caution">
    <text evidence="2">The sequence shown here is derived from an EMBL/GenBank/DDBJ whole genome shotgun (WGS) entry which is preliminary data.</text>
</comment>
<evidence type="ECO:0000313" key="2">
    <source>
        <dbReference type="EMBL" id="MFA9193537.1"/>
    </source>
</evidence>
<dbReference type="Pfam" id="PF05368">
    <property type="entry name" value="NmrA"/>
    <property type="match status" value="1"/>
</dbReference>